<dbReference type="STRING" id="356882.A0A423VBR8"/>
<dbReference type="Pfam" id="PF23317">
    <property type="entry name" value="YVC1_C"/>
    <property type="match status" value="1"/>
</dbReference>
<sequence>MPGQKGQDGGQILGRTASSRGTRHLQIQEPERVPLLRSRSHMSHELDSEPMFSCVPNPHSDLPVYENIHRIRRDIISIVEDYMSLEQLRDVRINVSVIRPLVDKLYELEDISIVYCLLVNRTQFLHEQSHLNNRQNVNHTRATLCELVATRILRRYSEDNEGPDGLLVLAHILVAGFEPFQNAPENIRPQSSSSSSFNYHATLPALEIAILSESKLFLSSTSCQKVVNAIYEGRVIYTPSSFMDIIPDRYKQKPISLYDPRAAPLLNQYRLIVPRTRNILEIMQFIILLVLYVLFMAERDPTTFSVFEIAFAVYGFGWVLDNFATILEHGWHVYTQNLWSFLDVAFGIIFYVYLALRIHGWRLDDIPAAGYSQQALDVLAMGAPVLIPRLAFNLLSNNLLFVCLRAMMVDFTLLTALAAWCFAGFLMSLIWLGEGGYPTITVSKWMLWIWFGLDGTGIQKGPEFHWILGPCLMVTFAFLGNTLFLTILVSMLSHTFSTIVSNAAAEVQYRHAVQTLEGVKSDAIFAYQPPFNILALFVLVPLKFVVSPRWFHKIHVAAVRLLNLPLLLIIAAVERRILWPVSPTGSKSAAGDGAERKWHRFWEKWRITTHGDIHAVFDMPPPDEIEDAIAVDDELTHHMIRRQFQRNTTADSMTLQNIIRKRKQTQQQQRREGLDGDGTTKDAGDIAVAPSDGRQTTSTDGRLTTPSDGRQTTSSDGRQTPKSPGRTFGRRDSLAPFPGLRQELQGILNDSEEMSSLATRLEVLEESNSRIEGMLAKLVGVIEDTTSMEGDDEAAAGKTGTLGDLDRTADEQ</sequence>
<dbReference type="AlphaFoldDB" id="A0A423VBR8"/>
<feature type="compositionally biased region" description="Gly residues" evidence="1">
    <location>
        <begin position="1"/>
        <end position="12"/>
    </location>
</feature>
<feature type="region of interest" description="Disordered" evidence="1">
    <location>
        <begin position="787"/>
        <end position="812"/>
    </location>
</feature>
<evidence type="ECO:0000259" key="3">
    <source>
        <dbReference type="Pfam" id="PF23190"/>
    </source>
</evidence>
<evidence type="ECO:0000313" key="5">
    <source>
        <dbReference type="EMBL" id="ROV88381.1"/>
    </source>
</evidence>
<proteinExistence type="predicted"/>
<name>A0A423VBR8_9PEZI</name>
<feature type="region of interest" description="Disordered" evidence="1">
    <location>
        <begin position="661"/>
        <end position="737"/>
    </location>
</feature>
<dbReference type="Proteomes" id="UP000283895">
    <property type="component" value="Unassembled WGS sequence"/>
</dbReference>
<feature type="domain" description="YVC1 N-terminal linker helical" evidence="3">
    <location>
        <begin position="68"/>
        <end position="252"/>
    </location>
</feature>
<dbReference type="InterPro" id="IPR056337">
    <property type="entry name" value="LHD_YVC1"/>
</dbReference>
<dbReference type="EMBL" id="LKEA01000080">
    <property type="protein sequence ID" value="ROV88381.1"/>
    <property type="molecule type" value="Genomic_DNA"/>
</dbReference>
<feature type="compositionally biased region" description="Basic and acidic residues" evidence="1">
    <location>
        <begin position="669"/>
        <end position="684"/>
    </location>
</feature>
<dbReference type="Pfam" id="PF23190">
    <property type="entry name" value="LHD_TRPY1"/>
    <property type="match status" value="1"/>
</dbReference>
<feature type="transmembrane region" description="Helical" evidence="2">
    <location>
        <begin position="411"/>
        <end position="431"/>
    </location>
</feature>
<keyword evidence="2" id="KW-0812">Transmembrane</keyword>
<accession>A0A423VBR8</accession>
<organism evidence="5 6">
    <name type="scientific">Cytospora schulzeri</name>
    <dbReference type="NCBI Taxonomy" id="448051"/>
    <lineage>
        <taxon>Eukaryota</taxon>
        <taxon>Fungi</taxon>
        <taxon>Dikarya</taxon>
        <taxon>Ascomycota</taxon>
        <taxon>Pezizomycotina</taxon>
        <taxon>Sordariomycetes</taxon>
        <taxon>Sordariomycetidae</taxon>
        <taxon>Diaporthales</taxon>
        <taxon>Cytosporaceae</taxon>
        <taxon>Cytospora</taxon>
    </lineage>
</organism>
<feature type="domain" description="Calcium channel YVC1-like C-terminal transmembrane" evidence="4">
    <location>
        <begin position="285"/>
        <end position="578"/>
    </location>
</feature>
<protein>
    <recommendedName>
        <fullName evidence="7">Ion transport domain-containing protein</fullName>
    </recommendedName>
</protein>
<feature type="transmembrane region" description="Helical" evidence="2">
    <location>
        <begin position="309"/>
        <end position="327"/>
    </location>
</feature>
<dbReference type="PANTHER" id="PTHR35859">
    <property type="entry name" value="NONSELECTIVE CATION CHANNEL PROTEIN"/>
    <property type="match status" value="1"/>
</dbReference>
<reference evidence="5 6" key="1">
    <citation type="submission" date="2015-09" db="EMBL/GenBank/DDBJ databases">
        <title>Host preference determinants of Valsa canker pathogens revealed by comparative genomics.</title>
        <authorList>
            <person name="Yin Z."/>
            <person name="Huang L."/>
        </authorList>
    </citation>
    <scope>NUCLEOTIDE SEQUENCE [LARGE SCALE GENOMIC DNA]</scope>
    <source>
        <strain evidence="5 6">03-1</strain>
    </source>
</reference>
<comment type="caution">
    <text evidence="5">The sequence shown here is derived from an EMBL/GenBank/DDBJ whole genome shotgun (WGS) entry which is preliminary data.</text>
</comment>
<keyword evidence="2" id="KW-1133">Transmembrane helix</keyword>
<feature type="region of interest" description="Disordered" evidence="1">
    <location>
        <begin position="1"/>
        <end position="29"/>
    </location>
</feature>
<feature type="transmembrane region" description="Helical" evidence="2">
    <location>
        <begin position="378"/>
        <end position="404"/>
    </location>
</feature>
<evidence type="ECO:0000256" key="1">
    <source>
        <dbReference type="SAM" id="MobiDB-lite"/>
    </source>
</evidence>
<feature type="compositionally biased region" description="Polar residues" evidence="1">
    <location>
        <begin position="693"/>
        <end position="722"/>
    </location>
</feature>
<evidence type="ECO:0000256" key="2">
    <source>
        <dbReference type="SAM" id="Phobius"/>
    </source>
</evidence>
<dbReference type="PANTHER" id="PTHR35859:SF1">
    <property type="entry name" value="NONSELECTIVE CATION CHANNEL PROTEIN"/>
    <property type="match status" value="1"/>
</dbReference>
<feature type="transmembrane region" description="Helical" evidence="2">
    <location>
        <begin position="339"/>
        <end position="358"/>
    </location>
</feature>
<keyword evidence="2" id="KW-0472">Membrane</keyword>
<feature type="transmembrane region" description="Helical" evidence="2">
    <location>
        <begin position="554"/>
        <end position="573"/>
    </location>
</feature>
<gene>
    <name evidence="5" type="ORF">VMCG_10533</name>
</gene>
<feature type="transmembrane region" description="Helical" evidence="2">
    <location>
        <begin position="465"/>
        <end position="492"/>
    </location>
</feature>
<dbReference type="OrthoDB" id="2373987at2759"/>
<evidence type="ECO:0000259" key="4">
    <source>
        <dbReference type="Pfam" id="PF23317"/>
    </source>
</evidence>
<feature type="transmembrane region" description="Helical" evidence="2">
    <location>
        <begin position="279"/>
        <end position="297"/>
    </location>
</feature>
<evidence type="ECO:0008006" key="7">
    <source>
        <dbReference type="Google" id="ProtNLM"/>
    </source>
</evidence>
<keyword evidence="6" id="KW-1185">Reference proteome</keyword>
<dbReference type="InterPro" id="IPR052971">
    <property type="entry name" value="TRP_calcium_channel"/>
</dbReference>
<feature type="transmembrane region" description="Helical" evidence="2">
    <location>
        <begin position="524"/>
        <end position="542"/>
    </location>
</feature>
<feature type="transmembrane region" description="Helical" evidence="2">
    <location>
        <begin position="437"/>
        <end position="453"/>
    </location>
</feature>
<dbReference type="InterPro" id="IPR056336">
    <property type="entry name" value="YVC1_C"/>
</dbReference>
<evidence type="ECO:0000313" key="6">
    <source>
        <dbReference type="Proteomes" id="UP000283895"/>
    </source>
</evidence>